<dbReference type="Proteomes" id="UP000629365">
    <property type="component" value="Unassembled WGS sequence"/>
</dbReference>
<dbReference type="CDD" id="cd12797">
    <property type="entry name" value="M23_peptidase"/>
    <property type="match status" value="1"/>
</dbReference>
<keyword evidence="1" id="KW-1133">Transmembrane helix</keyword>
<sequence length="299" mass="29808">MQTSQRTRSVEALEDSLLAADIEPTANTSEKSLKRSSSAAPRDVARKMIKPMRSIAIFGAVGALVAAVALPAYAASSTPVDAAATLQQVAAGDAQSLVVASEATASPLNRSTYSATTQDEIDKKKAEEAAAAAAAAAATAASASAASSSGGGIDIGSYALVSPGSGEVRYPLPAGSYTQGRTTVGADSGGHDGADMLAPAGTPIYAAAAGVVRISTESYYGYGVGITIDHVIGGQSVSTTYGHMTYGSRQVQAGQTVAAGQLIGAVGSTGSSTANHLHFEVHVNGSILEPYAWLAANAG</sequence>
<proteinExistence type="predicted"/>
<dbReference type="InterPro" id="IPR016047">
    <property type="entry name" value="M23ase_b-sheet_dom"/>
</dbReference>
<name>A0ABQ1RX42_9MICO</name>
<comment type="caution">
    <text evidence="3">The sequence shown here is derived from an EMBL/GenBank/DDBJ whole genome shotgun (WGS) entry which is preliminary data.</text>
</comment>
<keyword evidence="1" id="KW-0812">Transmembrane</keyword>
<accession>A0ABQ1RX42</accession>
<gene>
    <name evidence="3" type="ORF">GCM10007269_27220</name>
</gene>
<dbReference type="InterPro" id="IPR050570">
    <property type="entry name" value="Cell_wall_metabolism_enzyme"/>
</dbReference>
<dbReference type="Pfam" id="PF01551">
    <property type="entry name" value="Peptidase_M23"/>
    <property type="match status" value="1"/>
</dbReference>
<evidence type="ECO:0000313" key="4">
    <source>
        <dbReference type="Proteomes" id="UP000629365"/>
    </source>
</evidence>
<dbReference type="InterPro" id="IPR011055">
    <property type="entry name" value="Dup_hybrid_motif"/>
</dbReference>
<evidence type="ECO:0000259" key="2">
    <source>
        <dbReference type="Pfam" id="PF01551"/>
    </source>
</evidence>
<dbReference type="SUPFAM" id="SSF51261">
    <property type="entry name" value="Duplicated hybrid motif"/>
    <property type="match status" value="1"/>
</dbReference>
<dbReference type="EMBL" id="BMCM01000004">
    <property type="protein sequence ID" value="GGD82928.1"/>
    <property type="molecule type" value="Genomic_DNA"/>
</dbReference>
<protein>
    <recommendedName>
        <fullName evidence="2">M23ase beta-sheet core domain-containing protein</fullName>
    </recommendedName>
</protein>
<dbReference type="Gene3D" id="2.70.70.10">
    <property type="entry name" value="Glucose Permease (Domain IIA)"/>
    <property type="match status" value="1"/>
</dbReference>
<feature type="transmembrane region" description="Helical" evidence="1">
    <location>
        <begin position="55"/>
        <end position="74"/>
    </location>
</feature>
<organism evidence="3 4">
    <name type="scientific">Microbacterium murale</name>
    <dbReference type="NCBI Taxonomy" id="1081040"/>
    <lineage>
        <taxon>Bacteria</taxon>
        <taxon>Bacillati</taxon>
        <taxon>Actinomycetota</taxon>
        <taxon>Actinomycetes</taxon>
        <taxon>Micrococcales</taxon>
        <taxon>Microbacteriaceae</taxon>
        <taxon>Microbacterium</taxon>
    </lineage>
</organism>
<keyword evidence="4" id="KW-1185">Reference proteome</keyword>
<keyword evidence="1" id="KW-0472">Membrane</keyword>
<evidence type="ECO:0000256" key="1">
    <source>
        <dbReference type="SAM" id="Phobius"/>
    </source>
</evidence>
<reference evidence="4" key="1">
    <citation type="journal article" date="2019" name="Int. J. Syst. Evol. Microbiol.">
        <title>The Global Catalogue of Microorganisms (GCM) 10K type strain sequencing project: providing services to taxonomists for standard genome sequencing and annotation.</title>
        <authorList>
            <consortium name="The Broad Institute Genomics Platform"/>
            <consortium name="The Broad Institute Genome Sequencing Center for Infectious Disease"/>
            <person name="Wu L."/>
            <person name="Ma J."/>
        </authorList>
    </citation>
    <scope>NUCLEOTIDE SEQUENCE [LARGE SCALE GENOMIC DNA]</scope>
    <source>
        <strain evidence="4">CCM 7640</strain>
    </source>
</reference>
<feature type="domain" description="M23ase beta-sheet core" evidence="2">
    <location>
        <begin position="190"/>
        <end position="290"/>
    </location>
</feature>
<dbReference type="PANTHER" id="PTHR21666:SF270">
    <property type="entry name" value="MUREIN HYDROLASE ACTIVATOR ENVC"/>
    <property type="match status" value="1"/>
</dbReference>
<evidence type="ECO:0000313" key="3">
    <source>
        <dbReference type="EMBL" id="GGD82928.1"/>
    </source>
</evidence>
<dbReference type="PANTHER" id="PTHR21666">
    <property type="entry name" value="PEPTIDASE-RELATED"/>
    <property type="match status" value="1"/>
</dbReference>